<evidence type="ECO:0000256" key="1">
    <source>
        <dbReference type="ARBA" id="ARBA00023239"/>
    </source>
</evidence>
<dbReference type="HOGENOM" id="CLU_078912_3_0_7"/>
<dbReference type="STRING" id="398767.Glov_2191"/>
<accession>B3E486</accession>
<dbReference type="eggNOG" id="COG0764">
    <property type="taxonomic scope" value="Bacteria"/>
</dbReference>
<dbReference type="Proteomes" id="UP000002420">
    <property type="component" value="Chromosome"/>
</dbReference>
<sequence>MPFQCLVATLLNPDPTTYLPHRYPFVMLDQVLEQQPGSFARARYRTSAALQAYPQTLLVEAVAQLSGIAAVEQQGEGGFLAAVDQARFGRAPQLGETLEVTARIIKSFGRLCLVEGQVLVGDEELLHVTLTLGIGPL</sequence>
<dbReference type="KEGG" id="glo:Glov_2191"/>
<dbReference type="AlphaFoldDB" id="B3E486"/>
<dbReference type="PANTHER" id="PTHR30272:SF1">
    <property type="entry name" value="3-HYDROXYACYL-[ACYL-CARRIER-PROTEIN] DEHYDRATASE"/>
    <property type="match status" value="1"/>
</dbReference>
<dbReference type="RefSeq" id="WP_012470243.1">
    <property type="nucleotide sequence ID" value="NC_010814.1"/>
</dbReference>
<dbReference type="SUPFAM" id="SSF54637">
    <property type="entry name" value="Thioesterase/thiol ester dehydrase-isomerase"/>
    <property type="match status" value="1"/>
</dbReference>
<dbReference type="EMBL" id="CP001089">
    <property type="protein sequence ID" value="ACD95907.1"/>
    <property type="molecule type" value="Genomic_DNA"/>
</dbReference>
<protein>
    <submittedName>
        <fullName evidence="2">Beta-hydroxyacyl-(Acyl-carrier-protein) dehydratase FabA/FabZ</fullName>
    </submittedName>
</protein>
<name>B3E486_TRIL1</name>
<organism evidence="2 3">
    <name type="scientific">Trichlorobacter lovleyi (strain ATCC BAA-1151 / DSM 17278 / SZ)</name>
    <name type="common">Geobacter lovleyi</name>
    <dbReference type="NCBI Taxonomy" id="398767"/>
    <lineage>
        <taxon>Bacteria</taxon>
        <taxon>Pseudomonadati</taxon>
        <taxon>Thermodesulfobacteriota</taxon>
        <taxon>Desulfuromonadia</taxon>
        <taxon>Geobacterales</taxon>
        <taxon>Geobacteraceae</taxon>
        <taxon>Trichlorobacter</taxon>
    </lineage>
</organism>
<proteinExistence type="predicted"/>
<dbReference type="InterPro" id="IPR013114">
    <property type="entry name" value="FabA_FabZ"/>
</dbReference>
<dbReference type="GO" id="GO:0016829">
    <property type="term" value="F:lyase activity"/>
    <property type="evidence" value="ECO:0007669"/>
    <property type="project" value="UniProtKB-KW"/>
</dbReference>
<evidence type="ECO:0000313" key="2">
    <source>
        <dbReference type="EMBL" id="ACD95907.1"/>
    </source>
</evidence>
<dbReference type="Gene3D" id="3.10.129.10">
    <property type="entry name" value="Hotdog Thioesterase"/>
    <property type="match status" value="1"/>
</dbReference>
<gene>
    <name evidence="2" type="ordered locus">Glov_2191</name>
</gene>
<dbReference type="OrthoDB" id="826697at2"/>
<keyword evidence="3" id="KW-1185">Reference proteome</keyword>
<reference evidence="2 3" key="1">
    <citation type="submission" date="2008-05" db="EMBL/GenBank/DDBJ databases">
        <title>Complete sequence of chromosome of Geobacter lovleyi SZ.</title>
        <authorList>
            <consortium name="US DOE Joint Genome Institute"/>
            <person name="Lucas S."/>
            <person name="Copeland A."/>
            <person name="Lapidus A."/>
            <person name="Glavina del Rio T."/>
            <person name="Dalin E."/>
            <person name="Tice H."/>
            <person name="Bruce D."/>
            <person name="Goodwin L."/>
            <person name="Pitluck S."/>
            <person name="Chertkov O."/>
            <person name="Meincke L."/>
            <person name="Brettin T."/>
            <person name="Detter J.C."/>
            <person name="Han C."/>
            <person name="Tapia R."/>
            <person name="Kuske C.R."/>
            <person name="Schmutz J."/>
            <person name="Larimer F."/>
            <person name="Land M."/>
            <person name="Hauser L."/>
            <person name="Kyrpides N."/>
            <person name="Mikhailova N."/>
            <person name="Sung Y."/>
            <person name="Fletcher K.E."/>
            <person name="Ritalahti K.M."/>
            <person name="Loeffler F.E."/>
            <person name="Richardson P."/>
        </authorList>
    </citation>
    <scope>NUCLEOTIDE SEQUENCE [LARGE SCALE GENOMIC DNA]</scope>
    <source>
        <strain evidence="3">ATCC BAA-1151 / DSM 17278 / SZ</strain>
    </source>
</reference>
<dbReference type="PANTHER" id="PTHR30272">
    <property type="entry name" value="3-HYDROXYACYL-[ACYL-CARRIER-PROTEIN] DEHYDRATASE"/>
    <property type="match status" value="1"/>
</dbReference>
<keyword evidence="1" id="KW-0456">Lyase</keyword>
<evidence type="ECO:0000313" key="3">
    <source>
        <dbReference type="Proteomes" id="UP000002420"/>
    </source>
</evidence>
<dbReference type="InterPro" id="IPR029069">
    <property type="entry name" value="HotDog_dom_sf"/>
</dbReference>